<evidence type="ECO:0000313" key="2">
    <source>
        <dbReference type="Proteomes" id="UP001589793"/>
    </source>
</evidence>
<name>A0ABV6RDD3_9MICO</name>
<sequence length="151" mass="15524">MTSATRTRRPRLALITVWGALAVLVACGGQELEPAADITLVTSQPRGPEDLHMDALWSGVVSENSGCVVVTGGGDVAILVAPDGSEVGRDEDGTLFLVVAGEAYPFDEKYGGGGFHLSDLPANPDALPGAKECVSATGATELTVIYDIEPA</sequence>
<proteinExistence type="predicted"/>
<dbReference type="EMBL" id="JBHLSV010000017">
    <property type="protein sequence ID" value="MFC0675011.1"/>
    <property type="molecule type" value="Genomic_DNA"/>
</dbReference>
<protein>
    <recommendedName>
        <fullName evidence="3">Lipoprotein</fullName>
    </recommendedName>
</protein>
<dbReference type="RefSeq" id="WP_376981637.1">
    <property type="nucleotide sequence ID" value="NZ_JBHLSV010000017.1"/>
</dbReference>
<gene>
    <name evidence="1" type="ORF">ACFFF6_13680</name>
</gene>
<dbReference type="Proteomes" id="UP001589793">
    <property type="component" value="Unassembled WGS sequence"/>
</dbReference>
<keyword evidence="2" id="KW-1185">Reference proteome</keyword>
<organism evidence="1 2">
    <name type="scientific">Brachybacterium hainanense</name>
    <dbReference type="NCBI Taxonomy" id="1541174"/>
    <lineage>
        <taxon>Bacteria</taxon>
        <taxon>Bacillati</taxon>
        <taxon>Actinomycetota</taxon>
        <taxon>Actinomycetes</taxon>
        <taxon>Micrococcales</taxon>
        <taxon>Dermabacteraceae</taxon>
        <taxon>Brachybacterium</taxon>
    </lineage>
</organism>
<dbReference type="PROSITE" id="PS51257">
    <property type="entry name" value="PROKAR_LIPOPROTEIN"/>
    <property type="match status" value="1"/>
</dbReference>
<comment type="caution">
    <text evidence="1">The sequence shown here is derived from an EMBL/GenBank/DDBJ whole genome shotgun (WGS) entry which is preliminary data.</text>
</comment>
<evidence type="ECO:0008006" key="3">
    <source>
        <dbReference type="Google" id="ProtNLM"/>
    </source>
</evidence>
<evidence type="ECO:0000313" key="1">
    <source>
        <dbReference type="EMBL" id="MFC0675011.1"/>
    </source>
</evidence>
<reference evidence="1 2" key="1">
    <citation type="submission" date="2024-09" db="EMBL/GenBank/DDBJ databases">
        <authorList>
            <person name="Sun Q."/>
            <person name="Mori K."/>
        </authorList>
    </citation>
    <scope>NUCLEOTIDE SEQUENCE [LARGE SCALE GENOMIC DNA]</scope>
    <source>
        <strain evidence="1 2">CICC 10874</strain>
    </source>
</reference>
<accession>A0ABV6RDD3</accession>